<dbReference type="EMBL" id="BKCJ011861399">
    <property type="protein sequence ID" value="GFD59125.1"/>
    <property type="molecule type" value="Genomic_DNA"/>
</dbReference>
<gene>
    <name evidence="2" type="ORF">Tci_931094</name>
</gene>
<organism evidence="2">
    <name type="scientific">Tanacetum cinerariifolium</name>
    <name type="common">Dalmatian daisy</name>
    <name type="synonym">Chrysanthemum cinerariifolium</name>
    <dbReference type="NCBI Taxonomy" id="118510"/>
    <lineage>
        <taxon>Eukaryota</taxon>
        <taxon>Viridiplantae</taxon>
        <taxon>Streptophyta</taxon>
        <taxon>Embryophyta</taxon>
        <taxon>Tracheophyta</taxon>
        <taxon>Spermatophyta</taxon>
        <taxon>Magnoliopsida</taxon>
        <taxon>eudicotyledons</taxon>
        <taxon>Gunneridae</taxon>
        <taxon>Pentapetalae</taxon>
        <taxon>asterids</taxon>
        <taxon>campanulids</taxon>
        <taxon>Asterales</taxon>
        <taxon>Asteraceae</taxon>
        <taxon>Asteroideae</taxon>
        <taxon>Anthemideae</taxon>
        <taxon>Anthemidinae</taxon>
        <taxon>Tanacetum</taxon>
    </lineage>
</organism>
<evidence type="ECO:0000313" key="2">
    <source>
        <dbReference type="EMBL" id="GFD59125.1"/>
    </source>
</evidence>
<name>A0A699XGR4_TANCI</name>
<feature type="non-terminal residue" evidence="2">
    <location>
        <position position="1"/>
    </location>
</feature>
<protein>
    <submittedName>
        <fullName evidence="2">Uncharacterized protein</fullName>
    </submittedName>
</protein>
<proteinExistence type="predicted"/>
<evidence type="ECO:0000256" key="1">
    <source>
        <dbReference type="SAM" id="MobiDB-lite"/>
    </source>
</evidence>
<feature type="region of interest" description="Disordered" evidence="1">
    <location>
        <begin position="15"/>
        <end position="67"/>
    </location>
</feature>
<comment type="caution">
    <text evidence="2">The sequence shown here is derived from an EMBL/GenBank/DDBJ whole genome shotgun (WGS) entry which is preliminary data.</text>
</comment>
<feature type="compositionally biased region" description="Basic and acidic residues" evidence="1">
    <location>
        <begin position="29"/>
        <end position="38"/>
    </location>
</feature>
<dbReference type="AlphaFoldDB" id="A0A699XGR4"/>
<accession>A0A699XGR4</accession>
<reference evidence="2" key="1">
    <citation type="journal article" date="2019" name="Sci. Rep.">
        <title>Draft genome of Tanacetum cinerariifolium, the natural source of mosquito coil.</title>
        <authorList>
            <person name="Yamashiro T."/>
            <person name="Shiraishi A."/>
            <person name="Satake H."/>
            <person name="Nakayama K."/>
        </authorList>
    </citation>
    <scope>NUCLEOTIDE SEQUENCE</scope>
</reference>
<sequence>AQEARRGEACAMGRACPGVVRSSGQPQAKRADDPLRREPAHRRQARRDQGRVAQAPGADHRRRNRFR</sequence>